<dbReference type="OrthoDB" id="9788724at2"/>
<dbReference type="EMBL" id="PTJD01000010">
    <property type="protein sequence ID" value="PPK93535.1"/>
    <property type="molecule type" value="Genomic_DNA"/>
</dbReference>
<dbReference type="RefSeq" id="WP_104433833.1">
    <property type="nucleotide sequence ID" value="NZ_PTJD01000010.1"/>
</dbReference>
<name>A0A2S6IH36_9ACTN</name>
<keyword evidence="3" id="KW-0012">Acyltransferase</keyword>
<reference evidence="3 4" key="1">
    <citation type="submission" date="2018-02" db="EMBL/GenBank/DDBJ databases">
        <title>Genomic Encyclopedia of Archaeal and Bacterial Type Strains, Phase II (KMG-II): from individual species to whole genera.</title>
        <authorList>
            <person name="Goeker M."/>
        </authorList>
    </citation>
    <scope>NUCLEOTIDE SEQUENCE [LARGE SCALE GENOMIC DNA]</scope>
    <source>
        <strain evidence="3 4">DSM 22857</strain>
    </source>
</reference>
<keyword evidence="4" id="KW-1185">Reference proteome</keyword>
<feature type="transmembrane region" description="Helical" evidence="1">
    <location>
        <begin position="59"/>
        <end position="77"/>
    </location>
</feature>
<dbReference type="PANTHER" id="PTHR31061">
    <property type="entry name" value="LD22376P"/>
    <property type="match status" value="1"/>
</dbReference>
<feature type="transmembrane region" description="Helical" evidence="1">
    <location>
        <begin position="240"/>
        <end position="259"/>
    </location>
</feature>
<feature type="transmembrane region" description="Helical" evidence="1">
    <location>
        <begin position="146"/>
        <end position="166"/>
    </location>
</feature>
<comment type="caution">
    <text evidence="3">The sequence shown here is derived from an EMBL/GenBank/DDBJ whole genome shotgun (WGS) entry which is preliminary data.</text>
</comment>
<feature type="transmembrane region" description="Helical" evidence="1">
    <location>
        <begin position="89"/>
        <end position="107"/>
    </location>
</feature>
<feature type="transmembrane region" description="Helical" evidence="1">
    <location>
        <begin position="314"/>
        <end position="340"/>
    </location>
</feature>
<accession>A0A2S6IH36</accession>
<keyword evidence="1" id="KW-0472">Membrane</keyword>
<dbReference type="InterPro" id="IPR012429">
    <property type="entry name" value="HGSNAT_cat"/>
</dbReference>
<dbReference type="AlphaFoldDB" id="A0A2S6IH36"/>
<organism evidence="3 4">
    <name type="scientific">Kineococcus xinjiangensis</name>
    <dbReference type="NCBI Taxonomy" id="512762"/>
    <lineage>
        <taxon>Bacteria</taxon>
        <taxon>Bacillati</taxon>
        <taxon>Actinomycetota</taxon>
        <taxon>Actinomycetes</taxon>
        <taxon>Kineosporiales</taxon>
        <taxon>Kineosporiaceae</taxon>
        <taxon>Kineococcus</taxon>
    </lineage>
</organism>
<dbReference type="Pfam" id="PF07786">
    <property type="entry name" value="HGSNAT_cat"/>
    <property type="match status" value="1"/>
</dbReference>
<keyword evidence="1" id="KW-1133">Transmembrane helix</keyword>
<feature type="transmembrane region" description="Helical" evidence="1">
    <location>
        <begin position="206"/>
        <end position="228"/>
    </location>
</feature>
<feature type="transmembrane region" description="Helical" evidence="1">
    <location>
        <begin position="368"/>
        <end position="385"/>
    </location>
</feature>
<dbReference type="GO" id="GO:0016746">
    <property type="term" value="F:acyltransferase activity"/>
    <property type="evidence" value="ECO:0007669"/>
    <property type="project" value="UniProtKB-KW"/>
</dbReference>
<evidence type="ECO:0000313" key="4">
    <source>
        <dbReference type="Proteomes" id="UP000239485"/>
    </source>
</evidence>
<feature type="transmembrane region" description="Helical" evidence="1">
    <location>
        <begin position="119"/>
        <end position="139"/>
    </location>
</feature>
<evidence type="ECO:0000313" key="3">
    <source>
        <dbReference type="EMBL" id="PPK93535.1"/>
    </source>
</evidence>
<dbReference type="PANTHER" id="PTHR31061:SF24">
    <property type="entry name" value="LD22376P"/>
    <property type="match status" value="1"/>
</dbReference>
<keyword evidence="1" id="KW-0812">Transmembrane</keyword>
<proteinExistence type="predicted"/>
<sequence length="394" mass="40785">MKPQGAASGGTTTTGPARITSLDWVRGWMLVASVAVNSLWWAPEWFEHAHWAGVHPVDLVFPVFVALSGCGLALAMHRRVQVRPMLRRVLVLLAVGLLYNAVTTHGLDTRSWDPATWRLPGVLQLYAVLVTLVALGHLLTRTWRGWALLTAAAATAHTALLAGWAAGCPGGELTRECNPSGGVDTAVFGAAHVYAAGQAGHDPEGLVAIGGALVSAAAGATTGHLLLARRAARPPGRGPGTAVLPVLGLAAALLAAAVLTSQAPAWLGAAEVPAMKRLWTAPFALGVGAGVALALLAGHLLLDRARTGAALRASAWPLVALGRNSLLVYFGSHVVMALLLERPEGAPDGPSTAERAANAVAVAGHPQATWTVLAVLAWTALACLLHSRRLYLRP</sequence>
<gene>
    <name evidence="3" type="ORF">CLV92_110163</name>
</gene>
<protein>
    <submittedName>
        <fullName evidence="3">Putative acyltransferase</fullName>
    </submittedName>
</protein>
<dbReference type="Proteomes" id="UP000239485">
    <property type="component" value="Unassembled WGS sequence"/>
</dbReference>
<keyword evidence="3" id="KW-0808">Transferase</keyword>
<evidence type="ECO:0000259" key="2">
    <source>
        <dbReference type="Pfam" id="PF07786"/>
    </source>
</evidence>
<feature type="transmembrane region" description="Helical" evidence="1">
    <location>
        <begin position="279"/>
        <end position="302"/>
    </location>
</feature>
<feature type="domain" description="Heparan-alpha-glucosaminide N-acetyltransferase catalytic" evidence="2">
    <location>
        <begin position="18"/>
        <end position="156"/>
    </location>
</feature>
<evidence type="ECO:0000256" key="1">
    <source>
        <dbReference type="SAM" id="Phobius"/>
    </source>
</evidence>